<sequence length="67" mass="7758">MGLYRIHLKKKCAEQYLANLRTAQEAEAEVVATHSNTIDNPNTWFYVLLENTGARSSLRNDTFELYH</sequence>
<comment type="caution">
    <text evidence="1">The sequence shown here is derived from an EMBL/GenBank/DDBJ whole genome shotgun (WGS) entry which is preliminary data.</text>
</comment>
<accession>A0A5B7HVV8</accession>
<organism evidence="1 2">
    <name type="scientific">Portunus trituberculatus</name>
    <name type="common">Swimming crab</name>
    <name type="synonym">Neptunus trituberculatus</name>
    <dbReference type="NCBI Taxonomy" id="210409"/>
    <lineage>
        <taxon>Eukaryota</taxon>
        <taxon>Metazoa</taxon>
        <taxon>Ecdysozoa</taxon>
        <taxon>Arthropoda</taxon>
        <taxon>Crustacea</taxon>
        <taxon>Multicrustacea</taxon>
        <taxon>Malacostraca</taxon>
        <taxon>Eumalacostraca</taxon>
        <taxon>Eucarida</taxon>
        <taxon>Decapoda</taxon>
        <taxon>Pleocyemata</taxon>
        <taxon>Brachyura</taxon>
        <taxon>Eubrachyura</taxon>
        <taxon>Portunoidea</taxon>
        <taxon>Portunidae</taxon>
        <taxon>Portuninae</taxon>
        <taxon>Portunus</taxon>
    </lineage>
</organism>
<evidence type="ECO:0000313" key="2">
    <source>
        <dbReference type="Proteomes" id="UP000324222"/>
    </source>
</evidence>
<gene>
    <name evidence="1" type="ORF">E2C01_071649</name>
</gene>
<proteinExistence type="predicted"/>
<name>A0A5B7HVV8_PORTR</name>
<reference evidence="1 2" key="1">
    <citation type="submission" date="2019-05" db="EMBL/GenBank/DDBJ databases">
        <title>Another draft genome of Portunus trituberculatus and its Hox gene families provides insights of decapod evolution.</title>
        <authorList>
            <person name="Jeong J.-H."/>
            <person name="Song I."/>
            <person name="Kim S."/>
            <person name="Choi T."/>
            <person name="Kim D."/>
            <person name="Ryu S."/>
            <person name="Kim W."/>
        </authorList>
    </citation>
    <scope>NUCLEOTIDE SEQUENCE [LARGE SCALE GENOMIC DNA]</scope>
    <source>
        <tissue evidence="1">Muscle</tissue>
    </source>
</reference>
<protein>
    <submittedName>
        <fullName evidence="1">Uncharacterized protein</fullName>
    </submittedName>
</protein>
<dbReference type="EMBL" id="VSRR010045289">
    <property type="protein sequence ID" value="MPC77201.1"/>
    <property type="molecule type" value="Genomic_DNA"/>
</dbReference>
<dbReference type="Proteomes" id="UP000324222">
    <property type="component" value="Unassembled WGS sequence"/>
</dbReference>
<keyword evidence="2" id="KW-1185">Reference proteome</keyword>
<dbReference type="AlphaFoldDB" id="A0A5B7HVV8"/>
<evidence type="ECO:0000313" key="1">
    <source>
        <dbReference type="EMBL" id="MPC77201.1"/>
    </source>
</evidence>